<sequence>MPAENLFSYSQRLAFHAATQQTKLALVYLPAGADEQTFSWRDMDDNVTRYARVLAAEGVGQGDVVAFGLRNTPAHIFTTLAIWRLGATTLGLDPSLPAATRDGLIDCIGAKLCIQETAEDGILDRAQLEERAAQASSDPLPDLISRPGKIYTSGGSTGLPKLMADDQPYLRAPGRSWGNVAPSLGFRTDQVQLTCAAMSHNAPLTWTQNGIFEGNTTILMERFDAARVIEAVARFKVGFLLTVPTILVRLLDAMPRDAAGVIDATPLNSLHALYHTAAPCPIWLKQEWIDIMGADRVFEMYGSGENTGQTVITGPEWLAHRGSVGRGFETQIRIRDPEDGSLLEPGELGEVFMYPDDIRGRSRYIGKNAAEPRRDADGFQCVGDMGWLDAEGYLYLAGRRDDVINTGGLKVHPERVEAALLAHPDIVDAVVFGTEDRDWGQAVTALIALADPARTEAPADLTPFLSDRLERSELPKRIRVLPALPRDGFGKIRRKALQMAENAALASA</sequence>
<reference evidence="5" key="1">
    <citation type="submission" date="2021-01" db="EMBL/GenBank/DDBJ databases">
        <title>Paracoccus amoyensis sp. nov., isolated from the surface seawater along the coast of Xiamen Island, China.</title>
        <authorList>
            <person name="Lyu L."/>
        </authorList>
    </citation>
    <scope>NUCLEOTIDE SEQUENCE</scope>
    <source>
        <strain evidence="5">MJ17</strain>
    </source>
</reference>
<name>A0A934SI50_9RHOB</name>
<dbReference type="Proteomes" id="UP000640485">
    <property type="component" value="Unassembled WGS sequence"/>
</dbReference>
<evidence type="ECO:0000259" key="4">
    <source>
        <dbReference type="Pfam" id="PF13193"/>
    </source>
</evidence>
<accession>A0A934SI50</accession>
<evidence type="ECO:0000313" key="6">
    <source>
        <dbReference type="Proteomes" id="UP000640485"/>
    </source>
</evidence>
<dbReference type="EMBL" id="JAEPRQ010000010">
    <property type="protein sequence ID" value="MBK4217900.1"/>
    <property type="molecule type" value="Genomic_DNA"/>
</dbReference>
<dbReference type="GO" id="GO:0031956">
    <property type="term" value="F:medium-chain fatty acid-CoA ligase activity"/>
    <property type="evidence" value="ECO:0007669"/>
    <property type="project" value="TreeGrafter"/>
</dbReference>
<dbReference type="InterPro" id="IPR045851">
    <property type="entry name" value="AMP-bd_C_sf"/>
</dbReference>
<dbReference type="InterPro" id="IPR025110">
    <property type="entry name" value="AMP-bd_C"/>
</dbReference>
<evidence type="ECO:0000256" key="2">
    <source>
        <dbReference type="ARBA" id="ARBA00022598"/>
    </source>
</evidence>
<dbReference type="Pfam" id="PF13193">
    <property type="entry name" value="AMP-binding_C"/>
    <property type="match status" value="1"/>
</dbReference>
<dbReference type="SUPFAM" id="SSF56801">
    <property type="entry name" value="Acetyl-CoA synthetase-like"/>
    <property type="match status" value="1"/>
</dbReference>
<dbReference type="InterPro" id="IPR000873">
    <property type="entry name" value="AMP-dep_synth/lig_dom"/>
</dbReference>
<dbReference type="InterPro" id="IPR020845">
    <property type="entry name" value="AMP-binding_CS"/>
</dbReference>
<dbReference type="PANTHER" id="PTHR43201:SF5">
    <property type="entry name" value="MEDIUM-CHAIN ACYL-COA LIGASE ACSF2, MITOCHONDRIAL"/>
    <property type="match status" value="1"/>
</dbReference>
<protein>
    <submittedName>
        <fullName evidence="5">AMP-binding protein</fullName>
    </submittedName>
</protein>
<dbReference type="Gene3D" id="3.40.50.12780">
    <property type="entry name" value="N-terminal domain of ligase-like"/>
    <property type="match status" value="1"/>
</dbReference>
<dbReference type="InterPro" id="IPR042099">
    <property type="entry name" value="ANL_N_sf"/>
</dbReference>
<evidence type="ECO:0000256" key="1">
    <source>
        <dbReference type="ARBA" id="ARBA00006432"/>
    </source>
</evidence>
<dbReference type="Gene3D" id="3.30.300.30">
    <property type="match status" value="1"/>
</dbReference>
<dbReference type="GO" id="GO:0006631">
    <property type="term" value="P:fatty acid metabolic process"/>
    <property type="evidence" value="ECO:0007669"/>
    <property type="project" value="TreeGrafter"/>
</dbReference>
<dbReference type="PROSITE" id="PS00455">
    <property type="entry name" value="AMP_BINDING"/>
    <property type="match status" value="1"/>
</dbReference>
<comment type="similarity">
    <text evidence="1">Belongs to the ATP-dependent AMP-binding enzyme family.</text>
</comment>
<feature type="domain" description="AMP-binding enzyme C-terminal" evidence="4">
    <location>
        <begin position="416"/>
        <end position="491"/>
    </location>
</feature>
<comment type="caution">
    <text evidence="5">The sequence shown here is derived from an EMBL/GenBank/DDBJ whole genome shotgun (WGS) entry which is preliminary data.</text>
</comment>
<evidence type="ECO:0000259" key="3">
    <source>
        <dbReference type="Pfam" id="PF00501"/>
    </source>
</evidence>
<evidence type="ECO:0000313" key="5">
    <source>
        <dbReference type="EMBL" id="MBK4217900.1"/>
    </source>
</evidence>
<dbReference type="RefSeq" id="WP_200689089.1">
    <property type="nucleotide sequence ID" value="NZ_JAEPRQ010000010.1"/>
</dbReference>
<dbReference type="Pfam" id="PF00501">
    <property type="entry name" value="AMP-binding"/>
    <property type="match status" value="1"/>
</dbReference>
<dbReference type="AlphaFoldDB" id="A0A934SI50"/>
<proteinExistence type="inferred from homology"/>
<keyword evidence="2" id="KW-0436">Ligase</keyword>
<dbReference type="PANTHER" id="PTHR43201">
    <property type="entry name" value="ACYL-COA SYNTHETASE"/>
    <property type="match status" value="1"/>
</dbReference>
<feature type="domain" description="AMP-dependent synthetase/ligase" evidence="3">
    <location>
        <begin position="16"/>
        <end position="352"/>
    </location>
</feature>
<organism evidence="5 6">
    <name type="scientific">Paracoccus caeni</name>
    <dbReference type="NCBI Taxonomy" id="657651"/>
    <lineage>
        <taxon>Bacteria</taxon>
        <taxon>Pseudomonadati</taxon>
        <taxon>Pseudomonadota</taxon>
        <taxon>Alphaproteobacteria</taxon>
        <taxon>Rhodobacterales</taxon>
        <taxon>Paracoccaceae</taxon>
        <taxon>Paracoccus</taxon>
    </lineage>
</organism>
<keyword evidence="6" id="KW-1185">Reference proteome</keyword>
<gene>
    <name evidence="5" type="ORF">JJJ17_18355</name>
</gene>